<reference evidence="12" key="1">
    <citation type="journal article" date="2019" name="Int. J. Syst. Evol. Microbiol.">
        <title>The Global Catalogue of Microorganisms (GCM) 10K type strain sequencing project: providing services to taxonomists for standard genome sequencing and annotation.</title>
        <authorList>
            <consortium name="The Broad Institute Genomics Platform"/>
            <consortium name="The Broad Institute Genome Sequencing Center for Infectious Disease"/>
            <person name="Wu L."/>
            <person name="Ma J."/>
        </authorList>
    </citation>
    <scope>NUCLEOTIDE SEQUENCE [LARGE SCALE GENOMIC DNA]</scope>
    <source>
        <strain evidence="12">CGMCC 1.16225</strain>
    </source>
</reference>
<dbReference type="Pfam" id="PF03171">
    <property type="entry name" value="2OG-FeII_Oxy"/>
    <property type="match status" value="1"/>
</dbReference>
<dbReference type="RefSeq" id="WP_379097132.1">
    <property type="nucleotide sequence ID" value="NZ_JBHUGZ010000007.1"/>
</dbReference>
<dbReference type="InterPro" id="IPR027443">
    <property type="entry name" value="IPNS-like_sf"/>
</dbReference>
<evidence type="ECO:0000313" key="11">
    <source>
        <dbReference type="EMBL" id="MFD1983171.1"/>
    </source>
</evidence>
<evidence type="ECO:0000256" key="9">
    <source>
        <dbReference type="ARBA" id="ARBA00049359"/>
    </source>
</evidence>
<keyword evidence="5" id="KW-0266">Ethylene biosynthesis</keyword>
<evidence type="ECO:0000256" key="6">
    <source>
        <dbReference type="ARBA" id="ARBA00031011"/>
    </source>
</evidence>
<comment type="catalytic activity">
    <reaction evidence="8">
        <text>2-oxoglutarate + O2 + 2 H(+) = ethene + 3 CO2 + H2O</text>
        <dbReference type="Rhea" id="RHEA:31523"/>
        <dbReference type="ChEBI" id="CHEBI:15377"/>
        <dbReference type="ChEBI" id="CHEBI:15378"/>
        <dbReference type="ChEBI" id="CHEBI:15379"/>
        <dbReference type="ChEBI" id="CHEBI:16526"/>
        <dbReference type="ChEBI" id="CHEBI:16810"/>
        <dbReference type="ChEBI" id="CHEBI:18153"/>
        <dbReference type="EC" id="1.13.12.19"/>
    </reaction>
</comment>
<gene>
    <name evidence="11" type="ORF">ACFSOZ_10865</name>
</gene>
<protein>
    <recommendedName>
        <fullName evidence="4">2-oxoglutarate-dependent ethylene/succinate-forming enzyme</fullName>
        <ecNumber evidence="3">1.13.12.19</ecNumber>
        <ecNumber evidence="2">1.14.20.7</ecNumber>
    </recommendedName>
    <alternativeName>
        <fullName evidence="6">2-oxoglutarate dioxygenase (ethylene-forming)</fullName>
    </alternativeName>
    <alternativeName>
        <fullName evidence="7">2-oxoglutarate/L-arginine monooxygenase/decarboxylase (succinate-forming)</fullName>
    </alternativeName>
</protein>
<dbReference type="InterPro" id="IPR044861">
    <property type="entry name" value="IPNS-like_FE2OG_OXY"/>
</dbReference>
<evidence type="ECO:0000256" key="1">
    <source>
        <dbReference type="ARBA" id="ARBA00004767"/>
    </source>
</evidence>
<dbReference type="Proteomes" id="UP001597405">
    <property type="component" value="Unassembled WGS sequence"/>
</dbReference>
<dbReference type="SUPFAM" id="SSF51197">
    <property type="entry name" value="Clavaminate synthase-like"/>
    <property type="match status" value="1"/>
</dbReference>
<dbReference type="PROSITE" id="PS51471">
    <property type="entry name" value="FE2OG_OXY"/>
    <property type="match status" value="1"/>
</dbReference>
<evidence type="ECO:0000259" key="10">
    <source>
        <dbReference type="PROSITE" id="PS51471"/>
    </source>
</evidence>
<dbReference type="EMBL" id="JBHUGZ010000007">
    <property type="protein sequence ID" value="MFD1983171.1"/>
    <property type="molecule type" value="Genomic_DNA"/>
</dbReference>
<comment type="pathway">
    <text evidence="1">Alkene biosynthesis; ethylene biosynthesis via 2-oxoglutarate.</text>
</comment>
<evidence type="ECO:0000256" key="7">
    <source>
        <dbReference type="ARBA" id="ARBA00031282"/>
    </source>
</evidence>
<evidence type="ECO:0000256" key="8">
    <source>
        <dbReference type="ARBA" id="ARBA00047725"/>
    </source>
</evidence>
<comment type="catalytic activity">
    <reaction evidence="9">
        <text>L-arginine + 2-oxoglutarate + O2 = guanidine + L-glutamate 5-semialdehyde + succinate + CO2</text>
        <dbReference type="Rhea" id="RHEA:31535"/>
        <dbReference type="ChEBI" id="CHEBI:15379"/>
        <dbReference type="ChEBI" id="CHEBI:16526"/>
        <dbReference type="ChEBI" id="CHEBI:16810"/>
        <dbReference type="ChEBI" id="CHEBI:30031"/>
        <dbReference type="ChEBI" id="CHEBI:30087"/>
        <dbReference type="ChEBI" id="CHEBI:32682"/>
        <dbReference type="ChEBI" id="CHEBI:58066"/>
        <dbReference type="EC" id="1.14.20.7"/>
    </reaction>
</comment>
<feature type="domain" description="Fe2OG dioxygenase" evidence="10">
    <location>
        <begin position="1"/>
        <end position="95"/>
    </location>
</feature>
<evidence type="ECO:0000256" key="4">
    <source>
        <dbReference type="ARBA" id="ARBA00019045"/>
    </source>
</evidence>
<name>A0ABW4UAH3_9HYPH</name>
<dbReference type="InterPro" id="IPR050231">
    <property type="entry name" value="Iron_ascorbate_oxido_reductase"/>
</dbReference>
<sequence>MVHKGETRTIIGREHADSGFVTLLAQDGVEGLQVKNLAGEWIDVPPANGTLAVNFGQLLERWSGGRVRATRHRAIAPKVIAPKTARFSIAFFYEPRVDAEIAPLPLTGTEAFEPFLYGDYLWEAATNFVEMSGIKHLRQPRRAKAS</sequence>
<dbReference type="EC" id="1.14.20.7" evidence="2"/>
<evidence type="ECO:0000256" key="5">
    <source>
        <dbReference type="ARBA" id="ARBA00022666"/>
    </source>
</evidence>
<dbReference type="InterPro" id="IPR005123">
    <property type="entry name" value="Oxoglu/Fe-dep_dioxygenase_dom"/>
</dbReference>
<comment type="caution">
    <text evidence="11">The sequence shown here is derived from an EMBL/GenBank/DDBJ whole genome shotgun (WGS) entry which is preliminary data.</text>
</comment>
<evidence type="ECO:0000313" key="12">
    <source>
        <dbReference type="Proteomes" id="UP001597405"/>
    </source>
</evidence>
<dbReference type="PANTHER" id="PTHR47990">
    <property type="entry name" value="2-OXOGLUTARATE (2OG) AND FE(II)-DEPENDENT OXYGENASE SUPERFAMILY PROTEIN-RELATED"/>
    <property type="match status" value="1"/>
</dbReference>
<organism evidence="11 12">
    <name type="scientific">Mesorhizobium newzealandense</name>
    <dbReference type="NCBI Taxonomy" id="1300302"/>
    <lineage>
        <taxon>Bacteria</taxon>
        <taxon>Pseudomonadati</taxon>
        <taxon>Pseudomonadota</taxon>
        <taxon>Alphaproteobacteria</taxon>
        <taxon>Hyphomicrobiales</taxon>
        <taxon>Phyllobacteriaceae</taxon>
        <taxon>Mesorhizobium</taxon>
    </lineage>
</organism>
<evidence type="ECO:0000256" key="3">
    <source>
        <dbReference type="ARBA" id="ARBA00012531"/>
    </source>
</evidence>
<dbReference type="Gene3D" id="2.60.120.330">
    <property type="entry name" value="B-lactam Antibiotic, Isopenicillin N Synthase, Chain"/>
    <property type="match status" value="1"/>
</dbReference>
<keyword evidence="12" id="KW-1185">Reference proteome</keyword>
<accession>A0ABW4UAH3</accession>
<proteinExistence type="predicted"/>
<evidence type="ECO:0000256" key="2">
    <source>
        <dbReference type="ARBA" id="ARBA00012293"/>
    </source>
</evidence>
<dbReference type="EC" id="1.13.12.19" evidence="3"/>